<reference evidence="2 3" key="1">
    <citation type="journal article" date="2024" name="G3 (Bethesda)">
        <title>Genome assembly of Hibiscus sabdariffa L. provides insights into metabolisms of medicinal natural products.</title>
        <authorList>
            <person name="Kim T."/>
        </authorList>
    </citation>
    <scope>NUCLEOTIDE SEQUENCE [LARGE SCALE GENOMIC DNA]</scope>
    <source>
        <strain evidence="2">TK-2024</strain>
        <tissue evidence="2">Old leaves</tissue>
    </source>
</reference>
<accession>A0ABR2PP22</accession>
<feature type="region of interest" description="Disordered" evidence="1">
    <location>
        <begin position="32"/>
        <end position="54"/>
    </location>
</feature>
<evidence type="ECO:0000256" key="1">
    <source>
        <dbReference type="SAM" id="MobiDB-lite"/>
    </source>
</evidence>
<gene>
    <name evidence="2" type="ORF">V6N11_008664</name>
</gene>
<dbReference type="EMBL" id="JBBPBN010000055">
    <property type="protein sequence ID" value="KAK8990149.1"/>
    <property type="molecule type" value="Genomic_DNA"/>
</dbReference>
<comment type="caution">
    <text evidence="2">The sequence shown here is derived from an EMBL/GenBank/DDBJ whole genome shotgun (WGS) entry which is preliminary data.</text>
</comment>
<protein>
    <submittedName>
        <fullName evidence="2">Uncharacterized protein</fullName>
    </submittedName>
</protein>
<evidence type="ECO:0000313" key="3">
    <source>
        <dbReference type="Proteomes" id="UP001396334"/>
    </source>
</evidence>
<evidence type="ECO:0000313" key="2">
    <source>
        <dbReference type="EMBL" id="KAK8990149.1"/>
    </source>
</evidence>
<sequence length="180" mass="20851">MNGRESGIRVSFARGGSCETFWRRKRQDAGDNIERSDALKPIRTQNQEEMPKGGKLWEANKMVDCHVVETASWMADENIRMVECDEEARYSDVSAECVLGEEIERDGTDSVVFKMREMKRVLKEWNRDSFGNVDVQYRDIVGEIEVLDTRINSDELGSNDLQRTRELHSRLWAVSRLQSM</sequence>
<organism evidence="2 3">
    <name type="scientific">Hibiscus sabdariffa</name>
    <name type="common">roselle</name>
    <dbReference type="NCBI Taxonomy" id="183260"/>
    <lineage>
        <taxon>Eukaryota</taxon>
        <taxon>Viridiplantae</taxon>
        <taxon>Streptophyta</taxon>
        <taxon>Embryophyta</taxon>
        <taxon>Tracheophyta</taxon>
        <taxon>Spermatophyta</taxon>
        <taxon>Magnoliopsida</taxon>
        <taxon>eudicotyledons</taxon>
        <taxon>Gunneridae</taxon>
        <taxon>Pentapetalae</taxon>
        <taxon>rosids</taxon>
        <taxon>malvids</taxon>
        <taxon>Malvales</taxon>
        <taxon>Malvaceae</taxon>
        <taxon>Malvoideae</taxon>
        <taxon>Hibiscus</taxon>
    </lineage>
</organism>
<dbReference type="Proteomes" id="UP001396334">
    <property type="component" value="Unassembled WGS sequence"/>
</dbReference>
<proteinExistence type="predicted"/>
<name>A0ABR2PP22_9ROSI</name>
<keyword evidence="3" id="KW-1185">Reference proteome</keyword>